<feature type="transmembrane region" description="Helical" evidence="7">
    <location>
        <begin position="497"/>
        <end position="519"/>
    </location>
</feature>
<feature type="non-terminal residue" evidence="9">
    <location>
        <position position="1"/>
    </location>
</feature>
<evidence type="ECO:0000313" key="10">
    <source>
        <dbReference type="Proteomes" id="UP000258309"/>
    </source>
</evidence>
<feature type="transmembrane region" description="Helical" evidence="7">
    <location>
        <begin position="277"/>
        <end position="300"/>
    </location>
</feature>
<gene>
    <name evidence="9" type="ORF">B7463_g4267</name>
</gene>
<keyword evidence="5 7" id="KW-0472">Membrane</keyword>
<dbReference type="EMBL" id="NCSJ02000062">
    <property type="protein sequence ID" value="RFU32063.1"/>
    <property type="molecule type" value="Genomic_DNA"/>
</dbReference>
<sequence length="608" mass="66550">MSVVPVNVAGDGGDPHVPDTEKIATDIDSTTTAVSSYIRPQHRPRYDPTVEFEEYQYYAKETRAEEDMMEAKDPSDKGIKALLFPSKSNKGDVIHRSPAVESGDEETDKNKHIHDRSHFDRQSVTDDDWKNASRALRTATWSSVFYLITTDILGPSNAPFAMASLGWGPGLALYTVFGGLAIYSGFLLYWMFLELDSHSYPMRCYADIAYRLYGPYIRHLFNILQSIQLLFNVGIIVIGNGQALSQVSKFHLCYAVCCLVFALAGFGIGQVRTLQKYGWVANVAVWLNVFIIIETMAVAAHSDPNFAAVSASAGSVLGGLTTTPDPITGAFPPVVTSAGIPASTTGFVGAINGLSQAVYAYGGAMLFVEFMAEMRRPRDFWKGALAAQMFIYVVYVFYGCFMYGIQGQYSINPSAQGISPYSWQTLGNVIGFVSALIAAGLYGNIGIKVLYNNIFMEFFGAPPLTETTGKFLWAAIVPVYWSLAFIVSAAIPDFVGLTSLVGAICILQFSYTFPPILYVGYKIKTGAALPGEGFDPSTGVVVRHDRGLKRWIRGFFADKWWLNTFNIIYFLGALVTCGLGAYSAIENLIASFKEPQHTAFTCHSPVAP</sequence>
<dbReference type="AlphaFoldDB" id="A0A3E2HFY9"/>
<evidence type="ECO:0000256" key="3">
    <source>
        <dbReference type="ARBA" id="ARBA00022692"/>
    </source>
</evidence>
<dbReference type="Proteomes" id="UP000258309">
    <property type="component" value="Unassembled WGS sequence"/>
</dbReference>
<evidence type="ECO:0000256" key="5">
    <source>
        <dbReference type="ARBA" id="ARBA00023136"/>
    </source>
</evidence>
<reference evidence="9 10" key="1">
    <citation type="submission" date="2018-05" db="EMBL/GenBank/DDBJ databases">
        <title>Draft genome sequence of Scytalidium lignicola DSM 105466, a ubiquitous saprotrophic fungus.</title>
        <authorList>
            <person name="Buettner E."/>
            <person name="Gebauer A.M."/>
            <person name="Hofrichter M."/>
            <person name="Liers C."/>
            <person name="Kellner H."/>
        </authorList>
    </citation>
    <scope>NUCLEOTIDE SEQUENCE [LARGE SCALE GENOMIC DNA]</scope>
    <source>
        <strain evidence="9 10">DSM 105466</strain>
    </source>
</reference>
<evidence type="ECO:0000256" key="1">
    <source>
        <dbReference type="ARBA" id="ARBA00004370"/>
    </source>
</evidence>
<keyword evidence="3 7" id="KW-0812">Transmembrane</keyword>
<keyword evidence="2" id="KW-0813">Transport</keyword>
<comment type="caution">
    <text evidence="9">The sequence shown here is derived from an EMBL/GenBank/DDBJ whole genome shotgun (WGS) entry which is preliminary data.</text>
</comment>
<evidence type="ECO:0000256" key="4">
    <source>
        <dbReference type="ARBA" id="ARBA00022989"/>
    </source>
</evidence>
<dbReference type="PANTHER" id="PTHR48017">
    <property type="entry name" value="OS05G0424000 PROTEIN-RELATED"/>
    <property type="match status" value="1"/>
</dbReference>
<organism evidence="9 10">
    <name type="scientific">Scytalidium lignicola</name>
    <name type="common">Hyphomycete</name>
    <dbReference type="NCBI Taxonomy" id="5539"/>
    <lineage>
        <taxon>Eukaryota</taxon>
        <taxon>Fungi</taxon>
        <taxon>Dikarya</taxon>
        <taxon>Ascomycota</taxon>
        <taxon>Pezizomycotina</taxon>
        <taxon>Leotiomycetes</taxon>
        <taxon>Leotiomycetes incertae sedis</taxon>
        <taxon>Scytalidium</taxon>
    </lineage>
</organism>
<feature type="transmembrane region" description="Helical" evidence="7">
    <location>
        <begin position="220"/>
        <end position="240"/>
    </location>
</feature>
<evidence type="ECO:0000256" key="6">
    <source>
        <dbReference type="SAM" id="MobiDB-lite"/>
    </source>
</evidence>
<evidence type="ECO:0000313" key="9">
    <source>
        <dbReference type="EMBL" id="RFU32063.1"/>
    </source>
</evidence>
<dbReference type="OMA" id="QAFIYFW"/>
<evidence type="ECO:0000259" key="8">
    <source>
        <dbReference type="Pfam" id="PF01490"/>
    </source>
</evidence>
<feature type="transmembrane region" description="Helical" evidence="7">
    <location>
        <begin position="471"/>
        <end position="491"/>
    </location>
</feature>
<protein>
    <recommendedName>
        <fullName evidence="8">Amino acid transporter transmembrane domain-containing protein</fullName>
    </recommendedName>
</protein>
<name>A0A3E2HFY9_SCYLI</name>
<feature type="non-terminal residue" evidence="9">
    <location>
        <position position="608"/>
    </location>
</feature>
<feature type="region of interest" description="Disordered" evidence="6">
    <location>
        <begin position="93"/>
        <end position="119"/>
    </location>
</feature>
<dbReference type="GO" id="GO:0016020">
    <property type="term" value="C:membrane"/>
    <property type="evidence" value="ECO:0007669"/>
    <property type="project" value="UniProtKB-SubCell"/>
</dbReference>
<feature type="transmembrane region" description="Helical" evidence="7">
    <location>
        <begin position="384"/>
        <end position="405"/>
    </location>
</feature>
<feature type="transmembrane region" description="Helical" evidence="7">
    <location>
        <begin position="425"/>
        <end position="451"/>
    </location>
</feature>
<dbReference type="InterPro" id="IPR013057">
    <property type="entry name" value="AA_transpt_TM"/>
</dbReference>
<dbReference type="OrthoDB" id="40134at2759"/>
<evidence type="ECO:0000256" key="7">
    <source>
        <dbReference type="SAM" id="Phobius"/>
    </source>
</evidence>
<keyword evidence="4 7" id="KW-1133">Transmembrane helix</keyword>
<feature type="compositionally biased region" description="Basic and acidic residues" evidence="6">
    <location>
        <begin position="13"/>
        <end position="23"/>
    </location>
</feature>
<accession>A0A3E2HFY9</accession>
<comment type="subcellular location">
    <subcellularLocation>
        <location evidence="1">Membrane</location>
    </subcellularLocation>
</comment>
<keyword evidence="10" id="KW-1185">Reference proteome</keyword>
<evidence type="ECO:0000256" key="2">
    <source>
        <dbReference type="ARBA" id="ARBA00022448"/>
    </source>
</evidence>
<feature type="region of interest" description="Disordered" evidence="6">
    <location>
        <begin position="1"/>
        <end position="23"/>
    </location>
</feature>
<dbReference type="STRING" id="5539.A0A3E2HFY9"/>
<feature type="transmembrane region" description="Helical" evidence="7">
    <location>
        <begin position="560"/>
        <end position="585"/>
    </location>
</feature>
<dbReference type="Pfam" id="PF01490">
    <property type="entry name" value="Aa_trans"/>
    <property type="match status" value="1"/>
</dbReference>
<proteinExistence type="predicted"/>
<feature type="transmembrane region" description="Helical" evidence="7">
    <location>
        <begin position="171"/>
        <end position="192"/>
    </location>
</feature>
<feature type="domain" description="Amino acid transporter transmembrane" evidence="8">
    <location>
        <begin position="138"/>
        <end position="519"/>
    </location>
</feature>
<feature type="transmembrane region" description="Helical" evidence="7">
    <location>
        <begin position="252"/>
        <end position="271"/>
    </location>
</feature>